<dbReference type="SUPFAM" id="SSF48371">
    <property type="entry name" value="ARM repeat"/>
    <property type="match status" value="1"/>
</dbReference>
<comment type="subcellular location">
    <subcellularLocation>
        <location evidence="1">Nucleus</location>
    </subcellularLocation>
</comment>
<dbReference type="InterPro" id="IPR016024">
    <property type="entry name" value="ARM-type_fold"/>
</dbReference>
<dbReference type="InterPro" id="IPR056840">
    <property type="entry name" value="HEAT_IPO9_central"/>
</dbReference>
<dbReference type="Pfam" id="PF25018">
    <property type="entry name" value="HEAT_IPO9_c"/>
    <property type="match status" value="1"/>
</dbReference>
<evidence type="ECO:0000259" key="6">
    <source>
        <dbReference type="PROSITE" id="PS50166"/>
    </source>
</evidence>
<dbReference type="PROSITE" id="PS50166">
    <property type="entry name" value="IMPORTIN_B_NT"/>
    <property type="match status" value="1"/>
</dbReference>
<dbReference type="Gene3D" id="1.25.10.10">
    <property type="entry name" value="Leucine-rich Repeat Variant"/>
    <property type="match status" value="1"/>
</dbReference>
<dbReference type="Pfam" id="PF03810">
    <property type="entry name" value="IBN_N"/>
    <property type="match status" value="1"/>
</dbReference>
<proteinExistence type="inferred from homology"/>
<evidence type="ECO:0000256" key="5">
    <source>
        <dbReference type="ARBA" id="ARBA00023242"/>
    </source>
</evidence>
<keyword evidence="4" id="KW-0653">Protein transport</keyword>
<dbReference type="AlphaFoldDB" id="A0A6B2EI92"/>
<dbReference type="GO" id="GO:0005829">
    <property type="term" value="C:cytosol"/>
    <property type="evidence" value="ECO:0007669"/>
    <property type="project" value="TreeGrafter"/>
</dbReference>
<dbReference type="GO" id="GO:0005635">
    <property type="term" value="C:nuclear envelope"/>
    <property type="evidence" value="ECO:0007669"/>
    <property type="project" value="TreeGrafter"/>
</dbReference>
<dbReference type="InterPro" id="IPR001494">
    <property type="entry name" value="Importin-beta_N"/>
</dbReference>
<dbReference type="EMBL" id="GIFK01003637">
    <property type="protein sequence ID" value="NBJ61340.1"/>
    <property type="molecule type" value="Transcribed_RNA"/>
</dbReference>
<organism evidence="7">
    <name type="scientific">Phlebotomus kandelakii</name>
    <dbReference type="NCBI Taxonomy" id="1109342"/>
    <lineage>
        <taxon>Eukaryota</taxon>
        <taxon>Metazoa</taxon>
        <taxon>Ecdysozoa</taxon>
        <taxon>Arthropoda</taxon>
        <taxon>Hexapoda</taxon>
        <taxon>Insecta</taxon>
        <taxon>Pterygota</taxon>
        <taxon>Neoptera</taxon>
        <taxon>Endopterygota</taxon>
        <taxon>Diptera</taxon>
        <taxon>Nematocera</taxon>
        <taxon>Psychodoidea</taxon>
        <taxon>Psychodidae</taxon>
        <taxon>Phlebotomus</taxon>
        <taxon>Larroussius</taxon>
    </lineage>
</organism>
<feature type="domain" description="Importin N-terminal" evidence="6">
    <location>
        <begin position="30"/>
        <end position="104"/>
    </location>
</feature>
<keyword evidence="5" id="KW-0539">Nucleus</keyword>
<evidence type="ECO:0000256" key="2">
    <source>
        <dbReference type="ARBA" id="ARBA00007991"/>
    </source>
</evidence>
<comment type="similarity">
    <text evidence="2">Belongs to the importin beta family.</text>
</comment>
<dbReference type="SMART" id="SM00913">
    <property type="entry name" value="IBN_N"/>
    <property type="match status" value="1"/>
</dbReference>
<evidence type="ECO:0000256" key="1">
    <source>
        <dbReference type="ARBA" id="ARBA00004123"/>
    </source>
</evidence>
<reference evidence="7" key="1">
    <citation type="submission" date="2019-10" db="EMBL/GenBank/DDBJ databases">
        <title>Short sand fly seasons in Tbilisi, Georgia, hinder development of host immunity to saliva of the visceral leishmaniasis vector Phlebotomus kandelakii.</title>
        <authorList>
            <person name="Oliveira F."/>
            <person name="Giorgobiani E."/>
            <person name="Guimaraes-Costa A.B."/>
            <person name="Abdeladhim M."/>
            <person name="Oristian J."/>
            <person name="Tskhvaradze L."/>
            <person name="Tsertsvadze N."/>
            <person name="Zakalashvili M."/>
            <person name="Valenzuela J.G."/>
            <person name="Kamhawi S."/>
        </authorList>
    </citation>
    <scope>NUCLEOTIDE SEQUENCE</scope>
    <source>
        <strain evidence="7">Wild-capture in Tbilisi</strain>
        <tissue evidence="7">Salivary glands</tissue>
    </source>
</reference>
<keyword evidence="3" id="KW-0813">Transport</keyword>
<dbReference type="InterPro" id="IPR011989">
    <property type="entry name" value="ARM-like"/>
</dbReference>
<evidence type="ECO:0000313" key="7">
    <source>
        <dbReference type="EMBL" id="NBJ61340.1"/>
    </source>
</evidence>
<dbReference type="GO" id="GO:0006606">
    <property type="term" value="P:protein import into nucleus"/>
    <property type="evidence" value="ECO:0007669"/>
    <property type="project" value="TreeGrafter"/>
</dbReference>
<name>A0A6B2EI92_9DIPT</name>
<dbReference type="FunFam" id="1.25.10.10:FF:000459">
    <property type="entry name" value="ARM repeat superfamily protein"/>
    <property type="match status" value="1"/>
</dbReference>
<evidence type="ECO:0000256" key="4">
    <source>
        <dbReference type="ARBA" id="ARBA00022927"/>
    </source>
</evidence>
<dbReference type="InterPro" id="IPR058669">
    <property type="entry name" value="TPR_IPO7/11-like"/>
</dbReference>
<accession>A0A6B2EI92</accession>
<dbReference type="PANTHER" id="PTHR10997">
    <property type="entry name" value="IMPORTIN-7, 8, 11"/>
    <property type="match status" value="1"/>
</dbReference>
<dbReference type="PANTHER" id="PTHR10997:SF9">
    <property type="entry name" value="IMPORTIN-9"/>
    <property type="match status" value="1"/>
</dbReference>
<sequence>MFQNADKIKEAIYEELHNILNPDTSIRSSGEERLAQLKFTDGYGVYLAEIVMNQSFDLSLRQLASVMLKQYVELHWCPDDDTQITACDQAKKMIKNILPNGLYDSNSKIRSAVAYTISAIASWDWPTNWNELFDIIVKCLEGNDDSVHGAMQVLVEFTYDLDQQITDVGPIIISEVCRIFEADSVFSVTTRSSAVDIFKALLMAISTHIPSKQAQAAMLSPVLPKFLEKMISSLTLANGPTSNFTMKKSILKVLCYMIRDMPKFIQPHINTILPPIWQLMTQTADMYVKISVNRSMQSPFADDDDDESSNFSSMILQLFDFIQGIIESGKFKATIHSVLTDLIYIMVVFMQITEEQIENWTDDPENFVLDDDEEGTDFSIRVSAQDVLLILSQEYEMKVLPSLSEALSRHCVVADAEKNAGNGNWWKIHEACMLTVGNYEVLIAEQDGKGENAFNLSEYLNLVRNLMNHGVSPFLSGRCIWLMSQFSKSSVYTMQLLTEVLDTTLNYIGGDKPIVLRISAIRAVHCFCENLEAAPKEKRNLLLSKLNGFFEGILALAGMGKQNLLNLILETLQAVISFDQQFTGSIHAKMIPLTIAVFLKHHDDPFTLELVHDLLKTLSQNSYCLQPLQEKFIPTIVSILNLQREQAGSFTPATALEVLQTLVVNCKPPLSESLIESAFPAMVHCILRSDDPAVMQNGGECLRAFVHVGAEQVCKYKNGEGLNYIMQVTTMLLNPTNNESTAAFVGKLVITLITKAGNLLGENIDLLLKGVISKLQLVTALNIAMSLLLTFAHLFLTQMEAVLNFLSTVPGPTGDSAMAFVFGNWLNRHADFYGTYERKVSIMALCKIFEYGVTSKDIRITSVTIKEHVRQQIANKPRTRSHTLDQWVTIPILVKIFKLIIGELVYLQEYEVAGEESDQATDDEEEDPNQPQEVTVYQSGNIFNRYEEEVEKNDPLLEELIRQEPMFQNSMEENLMKFLQNFSRDEHFREFADHLNDDEKSALQRYVEINL</sequence>
<dbReference type="GO" id="GO:0031267">
    <property type="term" value="F:small GTPase binding"/>
    <property type="evidence" value="ECO:0007669"/>
    <property type="project" value="InterPro"/>
</dbReference>
<dbReference type="Pfam" id="PF25758">
    <property type="entry name" value="TPR_IPO11"/>
    <property type="match status" value="1"/>
</dbReference>
<evidence type="ECO:0000256" key="3">
    <source>
        <dbReference type="ARBA" id="ARBA00022448"/>
    </source>
</evidence>
<protein>
    <submittedName>
        <fullName evidence="7">Putative importin 9</fullName>
    </submittedName>
</protein>